<dbReference type="SMART" id="SM00448">
    <property type="entry name" value="REC"/>
    <property type="match status" value="1"/>
</dbReference>
<keyword evidence="8" id="KW-0418">Kinase</keyword>
<keyword evidence="3 4" id="KW-0597">Phosphoprotein</keyword>
<dbReference type="CDD" id="cd00130">
    <property type="entry name" value="PAS"/>
    <property type="match status" value="1"/>
</dbReference>
<dbReference type="GO" id="GO:0000155">
    <property type="term" value="F:phosphorelay sensor kinase activity"/>
    <property type="evidence" value="ECO:0007669"/>
    <property type="project" value="InterPro"/>
</dbReference>
<dbReference type="SUPFAM" id="SSF52172">
    <property type="entry name" value="CheY-like"/>
    <property type="match status" value="1"/>
</dbReference>
<dbReference type="OrthoDB" id="5389366at2"/>
<dbReference type="InterPro" id="IPR000700">
    <property type="entry name" value="PAS-assoc_C"/>
</dbReference>
<comment type="catalytic activity">
    <reaction evidence="1">
        <text>ATP + protein L-histidine = ADP + protein N-phospho-L-histidine.</text>
        <dbReference type="EC" id="2.7.13.3"/>
    </reaction>
</comment>
<dbReference type="InterPro" id="IPR036097">
    <property type="entry name" value="HisK_dim/P_sf"/>
</dbReference>
<dbReference type="SUPFAM" id="SSF47384">
    <property type="entry name" value="Homodimeric domain of signal transducing histidine kinase"/>
    <property type="match status" value="1"/>
</dbReference>
<feature type="domain" description="Histidine kinase" evidence="5">
    <location>
        <begin position="331"/>
        <end position="547"/>
    </location>
</feature>
<dbReference type="InterPro" id="IPR001789">
    <property type="entry name" value="Sig_transdc_resp-reg_receiver"/>
</dbReference>
<dbReference type="Gene3D" id="3.30.565.10">
    <property type="entry name" value="Histidine kinase-like ATPase, C-terminal domain"/>
    <property type="match status" value="1"/>
</dbReference>
<dbReference type="InterPro" id="IPR035965">
    <property type="entry name" value="PAS-like_dom_sf"/>
</dbReference>
<dbReference type="Pfam" id="PF00512">
    <property type="entry name" value="HisKA"/>
    <property type="match status" value="1"/>
</dbReference>
<keyword evidence="8" id="KW-0808">Transferase</keyword>
<reference evidence="8 9" key="1">
    <citation type="submission" date="2016-01" db="EMBL/GenBank/DDBJ databases">
        <authorList>
            <person name="Oliw E.H."/>
        </authorList>
    </citation>
    <scope>NUCLEOTIDE SEQUENCE [LARGE SCALE GENOMIC DNA]</scope>
    <source>
        <strain evidence="8">LMG 27134</strain>
    </source>
</reference>
<dbReference type="CDD" id="cd00156">
    <property type="entry name" value="REC"/>
    <property type="match status" value="1"/>
</dbReference>
<dbReference type="PROSITE" id="PS50113">
    <property type="entry name" value="PAC"/>
    <property type="match status" value="1"/>
</dbReference>
<evidence type="ECO:0000259" key="6">
    <source>
        <dbReference type="PROSITE" id="PS50110"/>
    </source>
</evidence>
<dbReference type="CDD" id="cd00082">
    <property type="entry name" value="HisKA"/>
    <property type="match status" value="1"/>
</dbReference>
<feature type="modified residue" description="4-aspartylphosphate" evidence="4">
    <location>
        <position position="617"/>
    </location>
</feature>
<dbReference type="SMART" id="SM00388">
    <property type="entry name" value="HisKA"/>
    <property type="match status" value="1"/>
</dbReference>
<evidence type="ECO:0000259" key="7">
    <source>
        <dbReference type="PROSITE" id="PS50113"/>
    </source>
</evidence>
<dbReference type="InterPro" id="IPR003594">
    <property type="entry name" value="HATPase_dom"/>
</dbReference>
<name>A0A158F1L0_9BURK</name>
<dbReference type="InterPro" id="IPR003661">
    <property type="entry name" value="HisK_dim/P_dom"/>
</dbReference>
<dbReference type="Pfam" id="PF02518">
    <property type="entry name" value="HATPase_c"/>
    <property type="match status" value="1"/>
</dbReference>
<dbReference type="SUPFAM" id="SSF55785">
    <property type="entry name" value="PYP-like sensor domain (PAS domain)"/>
    <property type="match status" value="1"/>
</dbReference>
<dbReference type="Gene3D" id="2.10.70.100">
    <property type="match status" value="1"/>
</dbReference>
<evidence type="ECO:0000313" key="8">
    <source>
        <dbReference type="EMBL" id="SAL13641.1"/>
    </source>
</evidence>
<dbReference type="InterPro" id="IPR000014">
    <property type="entry name" value="PAS"/>
</dbReference>
<proteinExistence type="predicted"/>
<dbReference type="InterPro" id="IPR036890">
    <property type="entry name" value="HATPase_C_sf"/>
</dbReference>
<dbReference type="Gene3D" id="1.10.287.130">
    <property type="match status" value="1"/>
</dbReference>
<dbReference type="Proteomes" id="UP000054683">
    <property type="component" value="Unassembled WGS sequence"/>
</dbReference>
<dbReference type="PROSITE" id="PS50110">
    <property type="entry name" value="RESPONSE_REGULATORY"/>
    <property type="match status" value="1"/>
</dbReference>
<dbReference type="EC" id="2.7.13.3" evidence="2"/>
<dbReference type="InterPro" id="IPR004358">
    <property type="entry name" value="Sig_transdc_His_kin-like_C"/>
</dbReference>
<dbReference type="EMBL" id="FCOK02000002">
    <property type="protein sequence ID" value="SAL13641.1"/>
    <property type="molecule type" value="Genomic_DNA"/>
</dbReference>
<feature type="domain" description="PAC" evidence="7">
    <location>
        <begin position="216"/>
        <end position="272"/>
    </location>
</feature>
<dbReference type="PROSITE" id="PS50109">
    <property type="entry name" value="HIS_KIN"/>
    <property type="match status" value="1"/>
</dbReference>
<dbReference type="Gene3D" id="3.30.450.20">
    <property type="entry name" value="PAS domain"/>
    <property type="match status" value="1"/>
</dbReference>
<evidence type="ECO:0000256" key="2">
    <source>
        <dbReference type="ARBA" id="ARBA00012438"/>
    </source>
</evidence>
<evidence type="ECO:0000313" key="9">
    <source>
        <dbReference type="Proteomes" id="UP000054683"/>
    </source>
</evidence>
<dbReference type="InterPro" id="IPR011006">
    <property type="entry name" value="CheY-like_superfamily"/>
</dbReference>
<dbReference type="Pfam" id="PF00072">
    <property type="entry name" value="Response_reg"/>
    <property type="match status" value="1"/>
</dbReference>
<dbReference type="InterPro" id="IPR005467">
    <property type="entry name" value="His_kinase_dom"/>
</dbReference>
<dbReference type="Gene3D" id="3.40.50.2300">
    <property type="match status" value="1"/>
</dbReference>
<evidence type="ECO:0000256" key="3">
    <source>
        <dbReference type="ARBA" id="ARBA00022553"/>
    </source>
</evidence>
<evidence type="ECO:0000256" key="4">
    <source>
        <dbReference type="PROSITE-ProRule" id="PRU00169"/>
    </source>
</evidence>
<dbReference type="PANTHER" id="PTHR43065">
    <property type="entry name" value="SENSOR HISTIDINE KINASE"/>
    <property type="match status" value="1"/>
</dbReference>
<dbReference type="PANTHER" id="PTHR43065:SF42">
    <property type="entry name" value="TWO-COMPONENT SENSOR PPRA"/>
    <property type="match status" value="1"/>
</dbReference>
<dbReference type="RefSeq" id="WP_062081768.1">
    <property type="nucleotide sequence ID" value="NZ_FCOK02000002.1"/>
</dbReference>
<dbReference type="SUPFAM" id="SSF55874">
    <property type="entry name" value="ATPase domain of HSP90 chaperone/DNA topoisomerase II/histidine kinase"/>
    <property type="match status" value="1"/>
</dbReference>
<dbReference type="NCBIfam" id="TIGR00229">
    <property type="entry name" value="sensory_box"/>
    <property type="match status" value="1"/>
</dbReference>
<dbReference type="Pfam" id="PF08447">
    <property type="entry name" value="PAS_3"/>
    <property type="match status" value="1"/>
</dbReference>
<dbReference type="InterPro" id="IPR013655">
    <property type="entry name" value="PAS_fold_3"/>
</dbReference>
<evidence type="ECO:0000259" key="5">
    <source>
        <dbReference type="PROSITE" id="PS50109"/>
    </source>
</evidence>
<organism evidence="8 9">
    <name type="scientific">Caballeronia udeis</name>
    <dbReference type="NCBI Taxonomy" id="1232866"/>
    <lineage>
        <taxon>Bacteria</taxon>
        <taxon>Pseudomonadati</taxon>
        <taxon>Pseudomonadota</taxon>
        <taxon>Betaproteobacteria</taxon>
        <taxon>Burkholderiales</taxon>
        <taxon>Burkholderiaceae</taxon>
        <taxon>Caballeronia</taxon>
    </lineage>
</organism>
<gene>
    <name evidence="8" type="ORF">AWB69_00516</name>
</gene>
<dbReference type="AlphaFoldDB" id="A0A158F1L0"/>
<sequence length="685" mass="75146">MENRVLILAPRGRDADVVAEVLSKDGRNCLACMNAAMLNTELRGGAGTALIAEEALADSAMPQLFQWLGQQPTWSDFPLILLATKRVERRPEHALDQLEMLGNVVVLERPLNAETLRRAVSSALRARLRQYEARRQLAERVEAQERLHLALAAGQLGSWELDVETGALRSTEAFRKIYGHKGPTLDYAQIVQLVHPDDREMRQLALDLCIDNNTNLTVEYRVIWPDGTVHWVQSRGHPMRAPGGVPGTTTTRIIGVSLDVTDRHEVNEKILASQLVVERLNDTLESRIAERTHELASVNDRLMKEIHERAKVQAVLVQAQKMEALGQLTGGIAHDFNNLLNVIMGNAELITRVSRDERVQTMAQTVKRATERGAKLTGQLLTFSRSSNLDLKAIDVISMLHGMRDMLTLSLGTGIHFGTRFDVKEAWTDADANQLELAVLNLAINARDAMPDGGLLTIRVSQRSAPDEAVPPGQYVVIGVSDTGTGIAPELLSRVFDPFFTTKPVGKGTGLGLSQVYGIASQAGGTARIHSEPGEGTTVELWLPLRERVVAEAEVAKQGEETAGAHERILVIEDDVDVRTFLVDCLKMLGYTVTEASHGRAGLDRLQADDPDLLMVDFAMPGINGLEVIAEAKRSRPQLPVILATGYADVDVSKDRVDGYSVLRKPFQIGDLARTVKAALTRTHV</sequence>
<protein>
    <recommendedName>
        <fullName evidence="2">histidine kinase</fullName>
        <ecNumber evidence="2">2.7.13.3</ecNumber>
    </recommendedName>
</protein>
<dbReference type="SMART" id="SM00387">
    <property type="entry name" value="HATPase_c"/>
    <property type="match status" value="1"/>
</dbReference>
<dbReference type="PRINTS" id="PR00344">
    <property type="entry name" value="BCTRLSENSOR"/>
</dbReference>
<evidence type="ECO:0000256" key="1">
    <source>
        <dbReference type="ARBA" id="ARBA00000085"/>
    </source>
</evidence>
<feature type="domain" description="Response regulatory" evidence="6">
    <location>
        <begin position="568"/>
        <end position="680"/>
    </location>
</feature>
<accession>A0A158F1L0</accession>